<dbReference type="RefSeq" id="WP_127424987.1">
    <property type="nucleotide sequence ID" value="NZ_JAVIIX010000010.1"/>
</dbReference>
<gene>
    <name evidence="1" type="ORF">RFM27_18195</name>
</gene>
<name>A0ABU4XGW5_9HYPH</name>
<protein>
    <submittedName>
        <fullName evidence="1">Uncharacterized protein</fullName>
    </submittedName>
</protein>
<accession>A0ABU4XGW5</accession>
<dbReference type="Proteomes" id="UP001271780">
    <property type="component" value="Unassembled WGS sequence"/>
</dbReference>
<proteinExistence type="predicted"/>
<evidence type="ECO:0000313" key="1">
    <source>
        <dbReference type="EMBL" id="MDX8474012.1"/>
    </source>
</evidence>
<keyword evidence="2" id="KW-1185">Reference proteome</keyword>
<evidence type="ECO:0000313" key="2">
    <source>
        <dbReference type="Proteomes" id="UP001271780"/>
    </source>
</evidence>
<organism evidence="1 2">
    <name type="scientific">Mesorhizobium dulcispinae</name>
    <dbReference type="NCBI Taxonomy" id="3072316"/>
    <lineage>
        <taxon>Bacteria</taxon>
        <taxon>Pseudomonadati</taxon>
        <taxon>Pseudomonadota</taxon>
        <taxon>Alphaproteobacteria</taxon>
        <taxon>Hyphomicrobiales</taxon>
        <taxon>Phyllobacteriaceae</taxon>
        <taxon>Mesorhizobium</taxon>
    </lineage>
</organism>
<reference evidence="1 2" key="1">
    <citation type="submission" date="2023-08" db="EMBL/GenBank/DDBJ databases">
        <title>Implementing the SeqCode for naming new Mesorhizobium species isolated from Vachellia karroo root nodules.</title>
        <authorList>
            <person name="Van Lill M."/>
        </authorList>
    </citation>
    <scope>NUCLEOTIDE SEQUENCE [LARGE SCALE GENOMIC DNA]</scope>
    <source>
        <strain evidence="1 2">VK23A</strain>
    </source>
</reference>
<comment type="caution">
    <text evidence="1">The sequence shown here is derived from an EMBL/GenBank/DDBJ whole genome shotgun (WGS) entry which is preliminary data.</text>
</comment>
<sequence>MNFWNHIAGYAAAIREFVAPTYRPERYYMRGPGPACARRGNSLGIGTN</sequence>
<dbReference type="EMBL" id="JAVIIZ010000011">
    <property type="protein sequence ID" value="MDX8474012.1"/>
    <property type="molecule type" value="Genomic_DNA"/>
</dbReference>